<comment type="similarity">
    <text evidence="2 9">Belongs to the Mediator complex subunit 6 family.</text>
</comment>
<dbReference type="GeneID" id="11531424"/>
<accession>G8BTJ3</accession>
<evidence type="ECO:0000256" key="6">
    <source>
        <dbReference type="ARBA" id="ARBA00023163"/>
    </source>
</evidence>
<name>G8BTJ3_TETPH</name>
<dbReference type="eggNOG" id="KOG3169">
    <property type="taxonomic scope" value="Eukaryota"/>
</dbReference>
<evidence type="ECO:0000313" key="11">
    <source>
        <dbReference type="EMBL" id="CCE63221.1"/>
    </source>
</evidence>
<dbReference type="PIRSF" id="PIRSF013286">
    <property type="entry name" value="MED6_fungi"/>
    <property type="match status" value="1"/>
</dbReference>
<dbReference type="Gene3D" id="3.10.450.580">
    <property type="entry name" value="Mediator complex, subunit Med6"/>
    <property type="match status" value="2"/>
</dbReference>
<keyword evidence="4 9" id="KW-0805">Transcription regulation</keyword>
<evidence type="ECO:0000256" key="4">
    <source>
        <dbReference type="ARBA" id="ARBA00023015"/>
    </source>
</evidence>
<evidence type="ECO:0000256" key="9">
    <source>
        <dbReference type="PIRNR" id="PIRNR013286"/>
    </source>
</evidence>
<evidence type="ECO:0000256" key="5">
    <source>
        <dbReference type="ARBA" id="ARBA00023159"/>
    </source>
</evidence>
<evidence type="ECO:0000256" key="3">
    <source>
        <dbReference type="ARBA" id="ARBA00020634"/>
    </source>
</evidence>
<feature type="compositionally biased region" description="Low complexity" evidence="10">
    <location>
        <begin position="50"/>
        <end position="66"/>
    </location>
</feature>
<dbReference type="GO" id="GO:0070847">
    <property type="term" value="C:core mediator complex"/>
    <property type="evidence" value="ECO:0007669"/>
    <property type="project" value="EnsemblFungi"/>
</dbReference>
<dbReference type="InterPro" id="IPR038566">
    <property type="entry name" value="Mediator_Med6_sf"/>
</dbReference>
<comment type="function">
    <text evidence="9">Component of the Mediator complex, a coactivator involved in the regulated transcription of nearly all RNA polymerase II-dependent genes. Mediator functions as a bridge to convey information from gene-specific regulatory proteins to the basal RNA polymerase II transcription machinery.</text>
</comment>
<dbReference type="AlphaFoldDB" id="G8BTJ3"/>
<dbReference type="KEGG" id="tpf:TPHA_0E01260"/>
<dbReference type="Pfam" id="PF04934">
    <property type="entry name" value="Med6"/>
    <property type="match status" value="1"/>
</dbReference>
<dbReference type="HOGENOM" id="CLU_077754_0_0_1"/>
<dbReference type="GO" id="GO:0051123">
    <property type="term" value="P:RNA polymerase II preinitiation complex assembly"/>
    <property type="evidence" value="ECO:0007669"/>
    <property type="project" value="EnsemblFungi"/>
</dbReference>
<reference evidence="11 12" key="1">
    <citation type="journal article" date="2011" name="Proc. Natl. Acad. Sci. U.S.A.">
        <title>Evolutionary erosion of yeast sex chromosomes by mating-type switching accidents.</title>
        <authorList>
            <person name="Gordon J.L."/>
            <person name="Armisen D."/>
            <person name="Proux-Wera E."/>
            <person name="Oheigeartaigh S.S."/>
            <person name="Byrne K.P."/>
            <person name="Wolfe K.H."/>
        </authorList>
    </citation>
    <scope>NUCLEOTIDE SEQUENCE [LARGE SCALE GENOMIC DNA]</scope>
    <source>
        <strain evidence="12">ATCC 24235 / CBS 4417 / NBRC 1672 / NRRL Y-8282 / UCD 70-5</strain>
    </source>
</reference>
<gene>
    <name evidence="11" type="primary">TPHA0E01260</name>
    <name evidence="11" type="ordered locus">TPHA_0E01260</name>
</gene>
<dbReference type="InterPro" id="IPR016612">
    <property type="entry name" value="Mediator_Med6_fun"/>
</dbReference>
<keyword evidence="6 9" id="KW-0804">Transcription</keyword>
<dbReference type="OrthoDB" id="344220at2759"/>
<evidence type="ECO:0000313" key="12">
    <source>
        <dbReference type="Proteomes" id="UP000005666"/>
    </source>
</evidence>
<dbReference type="GO" id="GO:0060261">
    <property type="term" value="P:positive regulation of transcription initiation by RNA polymerase II"/>
    <property type="evidence" value="ECO:0007669"/>
    <property type="project" value="EnsemblFungi"/>
</dbReference>
<dbReference type="GO" id="GO:0003713">
    <property type="term" value="F:transcription coactivator activity"/>
    <property type="evidence" value="ECO:0007669"/>
    <property type="project" value="EnsemblFungi"/>
</dbReference>
<proteinExistence type="inferred from homology"/>
<dbReference type="GO" id="GO:0016592">
    <property type="term" value="C:mediator complex"/>
    <property type="evidence" value="ECO:0007669"/>
    <property type="project" value="InterPro"/>
</dbReference>
<evidence type="ECO:0000256" key="1">
    <source>
        <dbReference type="ARBA" id="ARBA00004123"/>
    </source>
</evidence>
<feature type="region of interest" description="Disordered" evidence="10">
    <location>
        <begin position="50"/>
        <end position="94"/>
    </location>
</feature>
<evidence type="ECO:0000256" key="8">
    <source>
        <dbReference type="ARBA" id="ARBA00031259"/>
    </source>
</evidence>
<keyword evidence="7 9" id="KW-0539">Nucleus</keyword>
<comment type="subunit">
    <text evidence="9">Component of the Mediator complex.</text>
</comment>
<protein>
    <recommendedName>
        <fullName evidence="3 9">Mediator of RNA polymerase II transcription subunit 6</fullName>
    </recommendedName>
    <alternativeName>
        <fullName evidence="8 9">Mediator complex subunit 6</fullName>
    </alternativeName>
</protein>
<organism evidence="11 12">
    <name type="scientific">Tetrapisispora phaffii (strain ATCC 24235 / CBS 4417 / NBRC 1672 / NRRL Y-8282 / UCD 70-5)</name>
    <name type="common">Yeast</name>
    <name type="synonym">Fabospora phaffii</name>
    <dbReference type="NCBI Taxonomy" id="1071381"/>
    <lineage>
        <taxon>Eukaryota</taxon>
        <taxon>Fungi</taxon>
        <taxon>Dikarya</taxon>
        <taxon>Ascomycota</taxon>
        <taxon>Saccharomycotina</taxon>
        <taxon>Saccharomycetes</taxon>
        <taxon>Saccharomycetales</taxon>
        <taxon>Saccharomycetaceae</taxon>
        <taxon>Tetrapisispora</taxon>
    </lineage>
</organism>
<dbReference type="OMA" id="MQRQFSQ"/>
<evidence type="ECO:0000256" key="2">
    <source>
        <dbReference type="ARBA" id="ARBA00007526"/>
    </source>
</evidence>
<keyword evidence="5 9" id="KW-0010">Activator</keyword>
<sequence>MDTPLDELQWKSPEWIQAFGLHTDNVMDYFSESPFFNKVSNNQVIRMQKQFSQVPSQQPQQQVNKQCGSDNDNNTGELESGDAKDGAGGQSQMQSQLDIFKSSLDDRSTDQEFEHVGPSRREILLKYPSQAMMERELSKMTGLEYVLAYVREPDLWIIKKQNRISAETTQTLQAYYIIGANVYQSPSAFNIIQSRLLSASYHISSMLENLHKVTMFEPSQGVQIRPTYENATGNTNTNSNTNPNGILRTNAPATSAIAGNTAPPTNSINSVASTNINTSSKTMAINTANTANTAMGTTRYDPNQRELLPKEMMDTLLAISIKSTPEYI</sequence>
<dbReference type="InterPro" id="IPR007018">
    <property type="entry name" value="Mediator_Med6"/>
</dbReference>
<dbReference type="STRING" id="1071381.G8BTJ3"/>
<comment type="subcellular location">
    <subcellularLocation>
        <location evidence="1 9">Nucleus</location>
    </subcellularLocation>
</comment>
<dbReference type="RefSeq" id="XP_003685655.1">
    <property type="nucleotide sequence ID" value="XM_003685607.1"/>
</dbReference>
<feature type="compositionally biased region" description="Polar residues" evidence="10">
    <location>
        <begin position="67"/>
        <end position="77"/>
    </location>
</feature>
<evidence type="ECO:0000256" key="10">
    <source>
        <dbReference type="SAM" id="MobiDB-lite"/>
    </source>
</evidence>
<dbReference type="PANTHER" id="PTHR13104">
    <property type="entry name" value="MED-6-RELATED"/>
    <property type="match status" value="1"/>
</dbReference>
<dbReference type="GO" id="GO:0032968">
    <property type="term" value="P:positive regulation of transcription elongation by RNA polymerase II"/>
    <property type="evidence" value="ECO:0007669"/>
    <property type="project" value="EnsemblFungi"/>
</dbReference>
<keyword evidence="12" id="KW-1185">Reference proteome</keyword>
<evidence type="ECO:0000256" key="7">
    <source>
        <dbReference type="ARBA" id="ARBA00023242"/>
    </source>
</evidence>
<dbReference type="Proteomes" id="UP000005666">
    <property type="component" value="Chromosome 5"/>
</dbReference>
<dbReference type="EMBL" id="HE612860">
    <property type="protein sequence ID" value="CCE63221.1"/>
    <property type="molecule type" value="Genomic_DNA"/>
</dbReference>